<dbReference type="EMBL" id="AMSG01000029">
    <property type="protein sequence ID" value="EKF54173.1"/>
    <property type="molecule type" value="Genomic_DNA"/>
</dbReference>
<gene>
    <name evidence="1" type="ORF">I215_13677</name>
</gene>
<dbReference type="PANTHER" id="PTHR47406">
    <property type="entry name" value="COAGULATION FACTOR 5/8 TYPE, C-TERMINAL"/>
    <property type="match status" value="1"/>
</dbReference>
<sequence>MRSFDKTKVIKSEDLKVSTGYQEFYLEIVPTLEYDYCFSNKEGVLILRVKNKRAMLFVTYQLMASIGETDQNFTISDLPPSFISFGDQCRRFDFEYREPHLEPNTNPEYAGILGTNNLDENWGLWGHNLHKLIVANQEIYAQVNGVSNKQQYCFSSNALYKQLKHYVEEQFGDGTKKPYWFMVAPNDNDLVCVCDQCSKLGNTDQLATPAVGYLLNKLADHYPEHHFFTIAYRTTREAPRKTWATNTGVFFTSIDLPKGINLEGHPKFSKWEKELKNWIERVSKIYLWGYISNFDDYLSPLPVLKGFQQQIPSFKSAGVKGLFLNGSGYDYSPFDDVKTYVLSALMIDKDSDVDVLVHRYLKKFYPKSSALLANYYLQLEDHKMTNNRPWPLYGSFDNIVKTYLNTEQFVSFYNSLKVMVNQSSGEEYLRLDKLITALSFTRLQVAYHEGLGDHGGFEKTSDHLHVKPEIKEIIERLKRHGRFSDMANYREVRGGLLTYIEQWEDLVQHGLEPNMLSQSGISFVSVPDHDYQDASILYDGLSGFTYDYHQGWVINGGEVWELSMELPSEGKGNVLEMRFLNMSKHGILSPEQVEITNGSQVLYTLVPTKISETVYRIRTEVDFSENTKAVQIRIFKKKQGGKSTIALDEVRLIK</sequence>
<accession>K2NZF2</accession>
<organism evidence="1 2">
    <name type="scientific">Galbibacter marinus</name>
    <dbReference type="NCBI Taxonomy" id="555500"/>
    <lineage>
        <taxon>Bacteria</taxon>
        <taxon>Pseudomonadati</taxon>
        <taxon>Bacteroidota</taxon>
        <taxon>Flavobacteriia</taxon>
        <taxon>Flavobacteriales</taxon>
        <taxon>Flavobacteriaceae</taxon>
        <taxon>Galbibacter</taxon>
    </lineage>
</organism>
<keyword evidence="2" id="KW-1185">Reference proteome</keyword>
<evidence type="ECO:0000313" key="1">
    <source>
        <dbReference type="EMBL" id="EKF54173.1"/>
    </source>
</evidence>
<protein>
    <submittedName>
        <fullName evidence="1">Coagulation factor 5/8 type domain-containing protein</fullName>
    </submittedName>
</protein>
<comment type="caution">
    <text evidence="1">The sequence shown here is derived from an EMBL/GenBank/DDBJ whole genome shotgun (WGS) entry which is preliminary data.</text>
</comment>
<dbReference type="eggNOG" id="COG3525">
    <property type="taxonomic scope" value="Bacteria"/>
</dbReference>
<dbReference type="PANTHER" id="PTHR47406:SF2">
    <property type="entry name" value="ALPHA GLUCURONIDASE N-TERMINAL DOMAIN-CONTAINING PROTEIN"/>
    <property type="match status" value="1"/>
</dbReference>
<dbReference type="InterPro" id="IPR032287">
    <property type="entry name" value="DUF4838"/>
</dbReference>
<evidence type="ECO:0000313" key="2">
    <source>
        <dbReference type="Proteomes" id="UP000007364"/>
    </source>
</evidence>
<dbReference type="AlphaFoldDB" id="K2NZF2"/>
<proteinExistence type="predicted"/>
<dbReference type="STRING" id="555500.I215_13677"/>
<dbReference type="Pfam" id="PF16126">
    <property type="entry name" value="DUF4838"/>
    <property type="match status" value="1"/>
</dbReference>
<reference evidence="1 2" key="1">
    <citation type="journal article" date="2012" name="J. Bacteriol.">
        <title>Genome Sequence of Galbibacter marinum Type Strain ck-I2-15.</title>
        <authorList>
            <person name="Lai Q."/>
            <person name="Li C."/>
            <person name="Shao Z."/>
        </authorList>
    </citation>
    <scope>NUCLEOTIDE SEQUENCE [LARGE SCALE GENOMIC DNA]</scope>
    <source>
        <strain evidence="2">ck-I2-15</strain>
    </source>
</reference>
<name>K2NZF2_9FLAO</name>
<dbReference type="Proteomes" id="UP000007364">
    <property type="component" value="Unassembled WGS sequence"/>
</dbReference>